<name>K1RWD0_9ZZZZ</name>
<dbReference type="AlphaFoldDB" id="K1RWD0"/>
<dbReference type="Gene3D" id="3.60.15.10">
    <property type="entry name" value="Ribonuclease Z/Hydroxyacylglutathione hydrolase-like"/>
    <property type="match status" value="1"/>
</dbReference>
<dbReference type="InterPro" id="IPR036866">
    <property type="entry name" value="RibonucZ/Hydroxyglut_hydro"/>
</dbReference>
<dbReference type="EMBL" id="AJWZ01010737">
    <property type="protein sequence ID" value="EKC47604.1"/>
    <property type="molecule type" value="Genomic_DNA"/>
</dbReference>
<reference evidence="1" key="1">
    <citation type="journal article" date="2013" name="Environ. Microbiol.">
        <title>Microbiota from the distal guts of lean and obese adolescents exhibit partial functional redundancy besides clear differences in community structure.</title>
        <authorList>
            <person name="Ferrer M."/>
            <person name="Ruiz A."/>
            <person name="Lanza F."/>
            <person name="Haange S.B."/>
            <person name="Oberbach A."/>
            <person name="Till H."/>
            <person name="Bargiela R."/>
            <person name="Campoy C."/>
            <person name="Segura M.T."/>
            <person name="Richter M."/>
            <person name="von Bergen M."/>
            <person name="Seifert J."/>
            <person name="Suarez A."/>
        </authorList>
    </citation>
    <scope>NUCLEOTIDE SEQUENCE</scope>
</reference>
<gene>
    <name evidence="1" type="ORF">OBE_15614</name>
</gene>
<protein>
    <submittedName>
        <fullName evidence="1">Beta-lactamase fold protein</fullName>
    </submittedName>
</protein>
<feature type="non-terminal residue" evidence="1">
    <location>
        <position position="70"/>
    </location>
</feature>
<sequence length="70" mass="7805">MMGPVSGYVLKAEGFPTVYIMGDCRWEACIRDTVERFNPDYIVVNSGGAIFPEFSKTDGPIIPDENEVMQ</sequence>
<proteinExistence type="predicted"/>
<evidence type="ECO:0000313" key="1">
    <source>
        <dbReference type="EMBL" id="EKC47604.1"/>
    </source>
</evidence>
<comment type="caution">
    <text evidence="1">The sequence shown here is derived from an EMBL/GenBank/DDBJ whole genome shotgun (WGS) entry which is preliminary data.</text>
</comment>
<accession>K1RWD0</accession>
<organism evidence="1">
    <name type="scientific">human gut metagenome</name>
    <dbReference type="NCBI Taxonomy" id="408170"/>
    <lineage>
        <taxon>unclassified sequences</taxon>
        <taxon>metagenomes</taxon>
        <taxon>organismal metagenomes</taxon>
    </lineage>
</organism>